<evidence type="ECO:0000256" key="10">
    <source>
        <dbReference type="ARBA" id="ARBA00047928"/>
    </source>
</evidence>
<comment type="caution">
    <text evidence="14">The sequence shown here is derived from an EMBL/GenBank/DDBJ whole genome shotgun (WGS) entry which is preliminary data.</text>
</comment>
<dbReference type="InterPro" id="IPR000070">
    <property type="entry name" value="Pectinesterase_cat"/>
</dbReference>
<dbReference type="PANTHER" id="PTHR31321">
    <property type="entry name" value="ACYL-COA THIOESTER HYDROLASE YBHC-RELATED"/>
    <property type="match status" value="1"/>
</dbReference>
<dbReference type="PROSITE" id="PS00800">
    <property type="entry name" value="PECTINESTERASE_1"/>
    <property type="match status" value="1"/>
</dbReference>
<evidence type="ECO:0000313" key="14">
    <source>
        <dbReference type="EMBL" id="RAO73338.1"/>
    </source>
</evidence>
<evidence type="ECO:0000256" key="6">
    <source>
        <dbReference type="ARBA" id="ARBA00022729"/>
    </source>
</evidence>
<reference evidence="14 15" key="1">
    <citation type="journal article" date="2017" name="Biotechnol. Biofuels">
        <title>Differential beta-glucosidase expression as a function of carbon source availability in Talaromyces amestolkiae: a genomic and proteomic approach.</title>
        <authorList>
            <person name="de Eugenio L.I."/>
            <person name="Mendez-Liter J.A."/>
            <person name="Nieto-Dominguez M."/>
            <person name="Alonso L."/>
            <person name="Gil-Munoz J."/>
            <person name="Barriuso J."/>
            <person name="Prieto A."/>
            <person name="Martinez M.J."/>
        </authorList>
    </citation>
    <scope>NUCLEOTIDE SEQUENCE [LARGE SCALE GENOMIC DNA]</scope>
    <source>
        <strain evidence="14 15">CIB</strain>
    </source>
</reference>
<dbReference type="InterPro" id="IPR018040">
    <property type="entry name" value="Pectinesterase_Tyr_AS"/>
</dbReference>
<dbReference type="Proteomes" id="UP000249363">
    <property type="component" value="Unassembled WGS sequence"/>
</dbReference>
<dbReference type="EC" id="3.1.1.11" evidence="4 12"/>
<feature type="chain" id="PRO_5016483795" description="Pectinesterase" evidence="12">
    <location>
        <begin position="18"/>
        <end position="347"/>
    </location>
</feature>
<dbReference type="OrthoDB" id="1546079at2759"/>
<evidence type="ECO:0000256" key="3">
    <source>
        <dbReference type="ARBA" id="ARBA00008891"/>
    </source>
</evidence>
<feature type="domain" description="Pectinesterase catalytic" evidence="13">
    <location>
        <begin position="53"/>
        <end position="314"/>
    </location>
</feature>
<sequence>MMKTFILSLSFAISALATSRMTAPSGSLVVAKSGGTYSTVRTKELHKYEELASNTTQISAAVAALSKTSTSTQTIFIEEGTYDEQVYIPSLAGELIIYGQTEDTSSYSSNLVTLTYGLSATEAGSDDLSATLRNYAAKSRVYNINIENSYGSGAQALALSAYATDQGYYACQFIGYQDTVLAETGNQVYAKSYIEGAIDFIFGQHATAWFDDCDIGVVARSVGTITANGRSSSSDASYYVINNSNIAAASGQTVASGSYYLGRPWSEYARVVFQYTSMSNVINSAGWEEWSSSEPNTEDVLFGEYDNSGAGSEGTRASFATKLSAAIEITAILGDDYADWVDTTYLS</sequence>
<feature type="active site" evidence="11">
    <location>
        <position position="199"/>
    </location>
</feature>
<evidence type="ECO:0000256" key="11">
    <source>
        <dbReference type="PROSITE-ProRule" id="PRU10040"/>
    </source>
</evidence>
<comment type="function">
    <text evidence="12">Involved in maceration and soft-rotting of plant tissue.</text>
</comment>
<comment type="pathway">
    <text evidence="2 12">Glycan metabolism; pectin degradation; 2-dehydro-3-deoxy-D-gluconate from pectin: step 1/5.</text>
</comment>
<evidence type="ECO:0000256" key="4">
    <source>
        <dbReference type="ARBA" id="ARBA00013229"/>
    </source>
</evidence>
<keyword evidence="9 12" id="KW-0961">Cell wall biogenesis/degradation</keyword>
<dbReference type="GO" id="GO:0005576">
    <property type="term" value="C:extracellular region"/>
    <property type="evidence" value="ECO:0007669"/>
    <property type="project" value="UniProtKB-SubCell"/>
</dbReference>
<feature type="signal peptide" evidence="12">
    <location>
        <begin position="1"/>
        <end position="17"/>
    </location>
</feature>
<accession>A0A364LC10</accession>
<keyword evidence="6 12" id="KW-0732">Signal</keyword>
<dbReference type="PROSITE" id="PS00503">
    <property type="entry name" value="PECTINESTERASE_2"/>
    <property type="match status" value="1"/>
</dbReference>
<dbReference type="AlphaFoldDB" id="A0A364LC10"/>
<dbReference type="GeneID" id="63798564"/>
<protein>
    <recommendedName>
        <fullName evidence="4 12">Pectinesterase</fullName>
        <ecNumber evidence="4 12">3.1.1.11</ecNumber>
    </recommendedName>
</protein>
<evidence type="ECO:0000256" key="8">
    <source>
        <dbReference type="ARBA" id="ARBA00023085"/>
    </source>
</evidence>
<dbReference type="EMBL" id="MIKG01000024">
    <property type="protein sequence ID" value="RAO73338.1"/>
    <property type="molecule type" value="Genomic_DNA"/>
</dbReference>
<keyword evidence="5 12" id="KW-0964">Secreted</keyword>
<name>A0A364LC10_TALAM</name>
<dbReference type="InterPro" id="IPR011050">
    <property type="entry name" value="Pectin_lyase_fold/virulence"/>
</dbReference>
<evidence type="ECO:0000313" key="15">
    <source>
        <dbReference type="Proteomes" id="UP000249363"/>
    </source>
</evidence>
<dbReference type="InterPro" id="IPR033131">
    <property type="entry name" value="Pectinesterase_Asp_AS"/>
</dbReference>
<evidence type="ECO:0000256" key="5">
    <source>
        <dbReference type="ARBA" id="ARBA00022525"/>
    </source>
</evidence>
<dbReference type="InterPro" id="IPR012334">
    <property type="entry name" value="Pectin_lyas_fold"/>
</dbReference>
<organism evidence="14 15">
    <name type="scientific">Talaromyces amestolkiae</name>
    <dbReference type="NCBI Taxonomy" id="1196081"/>
    <lineage>
        <taxon>Eukaryota</taxon>
        <taxon>Fungi</taxon>
        <taxon>Dikarya</taxon>
        <taxon>Ascomycota</taxon>
        <taxon>Pezizomycotina</taxon>
        <taxon>Eurotiomycetes</taxon>
        <taxon>Eurotiomycetidae</taxon>
        <taxon>Eurotiales</taxon>
        <taxon>Trichocomaceae</taxon>
        <taxon>Talaromyces</taxon>
        <taxon>Talaromyces sect. Talaromyces</taxon>
    </lineage>
</organism>
<keyword evidence="7 12" id="KW-0378">Hydrolase</keyword>
<dbReference type="Pfam" id="PF01095">
    <property type="entry name" value="Pectinesterase"/>
    <property type="match status" value="1"/>
</dbReference>
<comment type="subcellular location">
    <subcellularLocation>
        <location evidence="1 12">Secreted</location>
    </subcellularLocation>
</comment>
<comment type="similarity">
    <text evidence="3">Belongs to the pectinesterase family.</text>
</comment>
<keyword evidence="15" id="KW-1185">Reference proteome</keyword>
<dbReference type="UniPathway" id="UPA00545">
    <property type="reaction ID" value="UER00823"/>
</dbReference>
<comment type="catalytic activity">
    <reaction evidence="10 12">
        <text>[(1-&gt;4)-alpha-D-galacturonosyl methyl ester](n) + n H2O = [(1-&gt;4)-alpha-D-galacturonosyl](n) + n methanol + n H(+)</text>
        <dbReference type="Rhea" id="RHEA:22380"/>
        <dbReference type="Rhea" id="RHEA-COMP:14570"/>
        <dbReference type="Rhea" id="RHEA-COMP:14573"/>
        <dbReference type="ChEBI" id="CHEBI:15377"/>
        <dbReference type="ChEBI" id="CHEBI:15378"/>
        <dbReference type="ChEBI" id="CHEBI:17790"/>
        <dbReference type="ChEBI" id="CHEBI:140522"/>
        <dbReference type="ChEBI" id="CHEBI:140523"/>
        <dbReference type="EC" id="3.1.1.11"/>
    </reaction>
</comment>
<dbReference type="GO" id="GO:0045490">
    <property type="term" value="P:pectin catabolic process"/>
    <property type="evidence" value="ECO:0007669"/>
    <property type="project" value="UniProtKB-UniRule"/>
</dbReference>
<dbReference type="SUPFAM" id="SSF51126">
    <property type="entry name" value="Pectin lyase-like"/>
    <property type="match status" value="1"/>
</dbReference>
<evidence type="ECO:0000256" key="7">
    <source>
        <dbReference type="ARBA" id="ARBA00022801"/>
    </source>
</evidence>
<keyword evidence="8 12" id="KW-0063">Aspartyl esterase</keyword>
<evidence type="ECO:0000259" key="13">
    <source>
        <dbReference type="Pfam" id="PF01095"/>
    </source>
</evidence>
<evidence type="ECO:0000256" key="2">
    <source>
        <dbReference type="ARBA" id="ARBA00005184"/>
    </source>
</evidence>
<evidence type="ECO:0000256" key="1">
    <source>
        <dbReference type="ARBA" id="ARBA00004613"/>
    </source>
</evidence>
<dbReference type="STRING" id="1196081.A0A364LC10"/>
<evidence type="ECO:0000256" key="12">
    <source>
        <dbReference type="RuleBase" id="RU000589"/>
    </source>
</evidence>
<dbReference type="GO" id="GO:0042545">
    <property type="term" value="P:cell wall modification"/>
    <property type="evidence" value="ECO:0007669"/>
    <property type="project" value="UniProtKB-UniRule"/>
</dbReference>
<dbReference type="GO" id="GO:0030599">
    <property type="term" value="F:pectinesterase activity"/>
    <property type="evidence" value="ECO:0007669"/>
    <property type="project" value="UniProtKB-UniRule"/>
</dbReference>
<proteinExistence type="inferred from homology"/>
<dbReference type="FunFam" id="2.160.20.10:FF:000014">
    <property type="entry name" value="Pectinesterase"/>
    <property type="match status" value="1"/>
</dbReference>
<dbReference type="PANTHER" id="PTHR31321:SF127">
    <property type="entry name" value="PECTINESTERASE"/>
    <property type="match status" value="1"/>
</dbReference>
<dbReference type="Gene3D" id="2.160.20.10">
    <property type="entry name" value="Single-stranded right-handed beta-helix, Pectin lyase-like"/>
    <property type="match status" value="1"/>
</dbReference>
<gene>
    <name evidence="14" type="ORF">BHQ10_009350</name>
</gene>
<evidence type="ECO:0000256" key="9">
    <source>
        <dbReference type="ARBA" id="ARBA00023316"/>
    </source>
</evidence>
<dbReference type="RefSeq" id="XP_040737852.1">
    <property type="nucleotide sequence ID" value="XM_040882257.1"/>
</dbReference>